<feature type="transmembrane region" description="Helical" evidence="11">
    <location>
        <begin position="135"/>
        <end position="158"/>
    </location>
</feature>
<dbReference type="PANTHER" id="PTHR12428">
    <property type="entry name" value="OXA1"/>
    <property type="match status" value="1"/>
</dbReference>
<dbReference type="InterPro" id="IPR028055">
    <property type="entry name" value="YidC/Oxa/ALB_C"/>
</dbReference>
<dbReference type="CDD" id="cd20070">
    <property type="entry name" value="5TM_YidC_Alb3"/>
    <property type="match status" value="1"/>
</dbReference>
<evidence type="ECO:0000256" key="8">
    <source>
        <dbReference type="ARBA" id="ARBA00023186"/>
    </source>
</evidence>
<evidence type="ECO:0000259" key="12">
    <source>
        <dbReference type="Pfam" id="PF02096"/>
    </source>
</evidence>
<dbReference type="AlphaFoldDB" id="A0A0F7FD77"/>
<keyword evidence="6 11" id="KW-1133">Transmembrane helix</keyword>
<name>A0A0F7FD77_PAEDU</name>
<dbReference type="PATRIC" id="fig|1333534.5.peg.4868"/>
<gene>
    <name evidence="13" type="ORF">VK70_22190</name>
</gene>
<dbReference type="PROSITE" id="PS51257">
    <property type="entry name" value="PROKAR_LIPOPROTEIN"/>
    <property type="match status" value="1"/>
</dbReference>
<evidence type="ECO:0000256" key="11">
    <source>
        <dbReference type="SAM" id="Phobius"/>
    </source>
</evidence>
<sequence length="278" mass="31883">MSLLKTRRGKWFLLITGLVLMMAVLSGCGQSATVTHTVEDLQKGNFWERNVVLYFAEALELFAKWFNGEYALAVLVMVIIVRTLILPLTMKQIKSSRAMQAIQPELQKIQKKYKDDPQKVQQETMRLFQENKVNPMAGCLPLIVQMPIFIALYNSIYYNPHLREHSFLWLQLGKPDHLFILPALAAITTFLQTKMMSSMNPMQQQGPMQFMLMVYPVLIFIMSYNFPSALPLYWVFSNLYTIGQNYFLYRGKATPQTAVADSDSSGKTAKLKEAKKSK</sequence>
<dbReference type="PANTHER" id="PTHR12428:SF65">
    <property type="entry name" value="CYTOCHROME C OXIDASE ASSEMBLY PROTEIN COX18, MITOCHONDRIAL"/>
    <property type="match status" value="1"/>
</dbReference>
<organism evidence="13 14">
    <name type="scientific">Paenibacillus durus ATCC 35681</name>
    <dbReference type="NCBI Taxonomy" id="1333534"/>
    <lineage>
        <taxon>Bacteria</taxon>
        <taxon>Bacillati</taxon>
        <taxon>Bacillota</taxon>
        <taxon>Bacilli</taxon>
        <taxon>Bacillales</taxon>
        <taxon>Paenibacillaceae</taxon>
        <taxon>Paenibacillus</taxon>
    </lineage>
</organism>
<dbReference type="Pfam" id="PF02096">
    <property type="entry name" value="60KD_IMP"/>
    <property type="match status" value="1"/>
</dbReference>
<protein>
    <submittedName>
        <fullName evidence="13">Membrane protein</fullName>
    </submittedName>
</protein>
<dbReference type="NCBIfam" id="TIGR03592">
    <property type="entry name" value="yidC_oxa1_cterm"/>
    <property type="match status" value="1"/>
</dbReference>
<keyword evidence="2" id="KW-0813">Transport</keyword>
<evidence type="ECO:0000256" key="1">
    <source>
        <dbReference type="ARBA" id="ARBA00004651"/>
    </source>
</evidence>
<evidence type="ECO:0000313" key="14">
    <source>
        <dbReference type="Proteomes" id="UP000034189"/>
    </source>
</evidence>
<dbReference type="EMBL" id="CP011114">
    <property type="protein sequence ID" value="AKG36887.1"/>
    <property type="molecule type" value="Genomic_DNA"/>
</dbReference>
<dbReference type="Proteomes" id="UP000034189">
    <property type="component" value="Chromosome"/>
</dbReference>
<evidence type="ECO:0000256" key="7">
    <source>
        <dbReference type="ARBA" id="ARBA00023136"/>
    </source>
</evidence>
<dbReference type="OrthoDB" id="9780552at2"/>
<evidence type="ECO:0000256" key="2">
    <source>
        <dbReference type="ARBA" id="ARBA00022448"/>
    </source>
</evidence>
<evidence type="ECO:0000256" key="3">
    <source>
        <dbReference type="ARBA" id="ARBA00022475"/>
    </source>
</evidence>
<reference evidence="13 14" key="2">
    <citation type="journal article" date="2016" name="Genome Announc.">
        <title>Genome Sequence of a Gram-Positive Diazotroph, Paenibacillus durus Type Strain ATCC 35681.</title>
        <authorList>
            <person name="Halim M.A."/>
            <person name="Rahman A.Y."/>
            <person name="Sim K.S."/>
            <person name="Yam H.C."/>
            <person name="Rahim A.A."/>
            <person name="Ghazali A.H."/>
            <person name="Najimudin N."/>
        </authorList>
    </citation>
    <scope>NUCLEOTIDE SEQUENCE [LARGE SCALE GENOMIC DNA]</scope>
    <source>
        <strain evidence="13 14">ATCC 35681</strain>
    </source>
</reference>
<keyword evidence="5" id="KW-0653">Protein transport</keyword>
<feature type="compositionally biased region" description="Polar residues" evidence="10">
    <location>
        <begin position="257"/>
        <end position="266"/>
    </location>
</feature>
<dbReference type="InterPro" id="IPR047196">
    <property type="entry name" value="YidC_ALB_C"/>
</dbReference>
<dbReference type="HOGENOM" id="CLU_036138_5_0_9"/>
<dbReference type="PRINTS" id="PR00701">
    <property type="entry name" value="60KDINNERMP"/>
</dbReference>
<feature type="domain" description="Membrane insertase YidC/Oxa/ALB C-terminal" evidence="12">
    <location>
        <begin position="70"/>
        <end position="250"/>
    </location>
</feature>
<dbReference type="RefSeq" id="WP_025694524.1">
    <property type="nucleotide sequence ID" value="NZ_ASQQ01000139.1"/>
</dbReference>
<evidence type="ECO:0000256" key="10">
    <source>
        <dbReference type="SAM" id="MobiDB-lite"/>
    </source>
</evidence>
<evidence type="ECO:0000256" key="4">
    <source>
        <dbReference type="ARBA" id="ARBA00022692"/>
    </source>
</evidence>
<keyword evidence="7 11" id="KW-0472">Membrane</keyword>
<keyword evidence="4 9" id="KW-0812">Transmembrane</keyword>
<keyword evidence="8" id="KW-0143">Chaperone</keyword>
<keyword evidence="3" id="KW-1003">Cell membrane</keyword>
<feature type="transmembrane region" description="Helical" evidence="11">
    <location>
        <begin position="70"/>
        <end position="90"/>
    </location>
</feature>
<dbReference type="InterPro" id="IPR001708">
    <property type="entry name" value="YidC/ALB3/OXA1/COX18"/>
</dbReference>
<dbReference type="GO" id="GO:0005886">
    <property type="term" value="C:plasma membrane"/>
    <property type="evidence" value="ECO:0007669"/>
    <property type="project" value="UniProtKB-SubCell"/>
</dbReference>
<dbReference type="GO" id="GO:0032977">
    <property type="term" value="F:membrane insertase activity"/>
    <property type="evidence" value="ECO:0007669"/>
    <property type="project" value="InterPro"/>
</dbReference>
<feature type="transmembrane region" description="Helical" evidence="11">
    <location>
        <begin position="208"/>
        <end position="226"/>
    </location>
</feature>
<evidence type="ECO:0000313" key="13">
    <source>
        <dbReference type="EMBL" id="AKG36887.1"/>
    </source>
</evidence>
<evidence type="ECO:0000256" key="9">
    <source>
        <dbReference type="RuleBase" id="RU003945"/>
    </source>
</evidence>
<evidence type="ECO:0000256" key="6">
    <source>
        <dbReference type="ARBA" id="ARBA00022989"/>
    </source>
</evidence>
<reference evidence="13 14" key="1">
    <citation type="submission" date="2015-03" db="EMBL/GenBank/DDBJ databases">
        <authorList>
            <person name="Abdul Halim M."/>
        </authorList>
    </citation>
    <scope>NUCLEOTIDE SEQUENCE [LARGE SCALE GENOMIC DNA]</scope>
    <source>
        <strain evidence="13 14">ATCC 35681</strain>
    </source>
</reference>
<dbReference type="GO" id="GO:0051205">
    <property type="term" value="P:protein insertion into membrane"/>
    <property type="evidence" value="ECO:0007669"/>
    <property type="project" value="TreeGrafter"/>
</dbReference>
<feature type="region of interest" description="Disordered" evidence="10">
    <location>
        <begin position="257"/>
        <end position="278"/>
    </location>
</feature>
<comment type="similarity">
    <text evidence="9">Belongs to the OXA1/ALB3/YidC family.</text>
</comment>
<accession>A0A0F7FD77</accession>
<proteinExistence type="inferred from homology"/>
<evidence type="ECO:0000256" key="5">
    <source>
        <dbReference type="ARBA" id="ARBA00022927"/>
    </source>
</evidence>
<comment type="subcellular location">
    <subcellularLocation>
        <location evidence="1">Cell membrane</location>
        <topology evidence="1">Multi-pass membrane protein</topology>
    </subcellularLocation>
    <subcellularLocation>
        <location evidence="9">Membrane</location>
        <topology evidence="9">Multi-pass membrane protein</topology>
    </subcellularLocation>
</comment>
<feature type="transmembrane region" description="Helical" evidence="11">
    <location>
        <begin position="178"/>
        <end position="196"/>
    </location>
</feature>
<dbReference type="GO" id="GO:0015031">
    <property type="term" value="P:protein transport"/>
    <property type="evidence" value="ECO:0007669"/>
    <property type="project" value="UniProtKB-KW"/>
</dbReference>